<dbReference type="Proteomes" id="UP000261811">
    <property type="component" value="Unassembled WGS sequence"/>
</dbReference>
<sequence length="159" mass="16939">MERPLTCRPPRQLPLDIPGFVNREDDQRELDDLLAAVDALGKETASAVVVSAIAGAPGIGKTALAIHWARRRRDHFPDGDLYVDMRGYGPGLPLTATEALAGFLRALGVPPEAIPDDVGQRAALYRSMLDGRSLLVVIDNAASTAACGLCCPRRPAASR</sequence>
<dbReference type="InterPro" id="IPR027417">
    <property type="entry name" value="P-loop_NTPase"/>
</dbReference>
<dbReference type="PANTHER" id="PTHR47691">
    <property type="entry name" value="REGULATOR-RELATED"/>
    <property type="match status" value="1"/>
</dbReference>
<dbReference type="EMBL" id="QURH01000283">
    <property type="protein sequence ID" value="RFU40487.1"/>
    <property type="molecule type" value="Genomic_DNA"/>
</dbReference>
<protein>
    <recommendedName>
        <fullName evidence="3">NB-ARC domain-containing protein</fullName>
    </recommendedName>
</protein>
<evidence type="ECO:0000313" key="1">
    <source>
        <dbReference type="EMBL" id="RFU40487.1"/>
    </source>
</evidence>
<name>A0A372JKD8_9ACTN</name>
<comment type="caution">
    <text evidence="1">The sequence shown here is derived from an EMBL/GenBank/DDBJ whole genome shotgun (WGS) entry which is preliminary data.</text>
</comment>
<proteinExistence type="predicted"/>
<dbReference type="RefSeq" id="WP_117358410.1">
    <property type="nucleotide sequence ID" value="NZ_QURH01000283.1"/>
</dbReference>
<organism evidence="1 2">
    <name type="scientific">Actinomadura logoneensis</name>
    <dbReference type="NCBI Taxonomy" id="2293572"/>
    <lineage>
        <taxon>Bacteria</taxon>
        <taxon>Bacillati</taxon>
        <taxon>Actinomycetota</taxon>
        <taxon>Actinomycetes</taxon>
        <taxon>Streptosporangiales</taxon>
        <taxon>Thermomonosporaceae</taxon>
        <taxon>Actinomadura</taxon>
    </lineage>
</organism>
<evidence type="ECO:0000313" key="2">
    <source>
        <dbReference type="Proteomes" id="UP000261811"/>
    </source>
</evidence>
<dbReference type="OrthoDB" id="5521887at2"/>
<dbReference type="Gene3D" id="3.40.50.300">
    <property type="entry name" value="P-loop containing nucleotide triphosphate hydrolases"/>
    <property type="match status" value="1"/>
</dbReference>
<reference evidence="1 2" key="1">
    <citation type="submission" date="2018-08" db="EMBL/GenBank/DDBJ databases">
        <title>Actinomadura jelena sp. nov., a novel Actinomycete isolated from soil in Chad.</title>
        <authorList>
            <person name="Shi L."/>
        </authorList>
    </citation>
    <scope>NUCLEOTIDE SEQUENCE [LARGE SCALE GENOMIC DNA]</scope>
    <source>
        <strain evidence="1 2">NEAU-G17</strain>
    </source>
</reference>
<evidence type="ECO:0008006" key="3">
    <source>
        <dbReference type="Google" id="ProtNLM"/>
    </source>
</evidence>
<keyword evidence="2" id="KW-1185">Reference proteome</keyword>
<dbReference type="AlphaFoldDB" id="A0A372JKD8"/>
<gene>
    <name evidence="1" type="ORF">DZF91_16845</name>
</gene>
<dbReference type="SUPFAM" id="SSF52540">
    <property type="entry name" value="P-loop containing nucleoside triphosphate hydrolases"/>
    <property type="match status" value="1"/>
</dbReference>
<dbReference type="PANTHER" id="PTHR47691:SF3">
    <property type="entry name" value="HTH-TYPE TRANSCRIPTIONAL REGULATOR RV0890C-RELATED"/>
    <property type="match status" value="1"/>
</dbReference>
<accession>A0A372JKD8</accession>